<dbReference type="InterPro" id="IPR003594">
    <property type="entry name" value="HATPase_dom"/>
</dbReference>
<dbReference type="Proteomes" id="UP000526408">
    <property type="component" value="Unassembled WGS sequence"/>
</dbReference>
<evidence type="ECO:0000256" key="2">
    <source>
        <dbReference type="ARBA" id="ARBA00012438"/>
    </source>
</evidence>
<feature type="compositionally biased region" description="Low complexity" evidence="4">
    <location>
        <begin position="9"/>
        <end position="31"/>
    </location>
</feature>
<dbReference type="SMART" id="SM00388">
    <property type="entry name" value="HisKA"/>
    <property type="match status" value="1"/>
</dbReference>
<feature type="domain" description="Histidine kinase" evidence="6">
    <location>
        <begin position="245"/>
        <end position="465"/>
    </location>
</feature>
<proteinExistence type="predicted"/>
<feature type="transmembrane region" description="Helical" evidence="5">
    <location>
        <begin position="165"/>
        <end position="186"/>
    </location>
</feature>
<dbReference type="Pfam" id="PF02518">
    <property type="entry name" value="HATPase_c"/>
    <property type="match status" value="1"/>
</dbReference>
<dbReference type="EMBL" id="JAAZQQ010000005">
    <property type="protein sequence ID" value="NKX45825.1"/>
    <property type="molecule type" value="Genomic_DNA"/>
</dbReference>
<dbReference type="CDD" id="cd00082">
    <property type="entry name" value="HisKA"/>
    <property type="match status" value="1"/>
</dbReference>
<feature type="region of interest" description="Disordered" evidence="4">
    <location>
        <begin position="1"/>
        <end position="36"/>
    </location>
</feature>
<dbReference type="InterPro" id="IPR036890">
    <property type="entry name" value="HATPase_C_sf"/>
</dbReference>
<keyword evidence="8" id="KW-1185">Reference proteome</keyword>
<dbReference type="PRINTS" id="PR00344">
    <property type="entry name" value="BCTRLSENSOR"/>
</dbReference>
<dbReference type="EC" id="2.7.13.3" evidence="2"/>
<dbReference type="InterPro" id="IPR005467">
    <property type="entry name" value="His_kinase_dom"/>
</dbReference>
<evidence type="ECO:0000259" key="6">
    <source>
        <dbReference type="PROSITE" id="PS50109"/>
    </source>
</evidence>
<feature type="transmembrane region" description="Helical" evidence="5">
    <location>
        <begin position="112"/>
        <end position="134"/>
    </location>
</feature>
<feature type="transmembrane region" description="Helical" evidence="5">
    <location>
        <begin position="140"/>
        <end position="158"/>
    </location>
</feature>
<dbReference type="SUPFAM" id="SSF55874">
    <property type="entry name" value="ATPase domain of HSP90 chaperone/DNA topoisomerase II/histidine kinase"/>
    <property type="match status" value="1"/>
</dbReference>
<sequence>MSEVRPVRPSAKAVAGASSPGVATAPAAPGAWRLPPPEPAGPETLRQIFLLDYSSPVEITARLVLVAIAGTATTLYTGQDWGLIWAAAYIGLHALHRLFLSTRRGPERRWEVVVGHLGYGLINLVYVTLPTALLVTRDPALVASAALGLAAMVVFLLWRPAPPRSLLPIDILLHGGVVVVVIWHVFPMLDAPLAQALLMACALAEFGYFAMALRATTAVRHRLSDAAQRATEAQKMEAMGRLTGGIAHDFNNNLTVLRGNLELYAEVTDEEERRKLVAEAHAAALRASALVGQLLSFARPAPPSPVSTDAGAVVVELARMAARTTPAGISIVPQVPLDAMPLHVDTDRLNAALLNLVINARDALGTAGRIVIEAAPADPGADPDLPHTLAPGRYLRLSVVDDGPGLSPETARRALEPFYTTKGVGEGTGLGLPSAKAFAEQSGGTLTIRSRPGETAVSLYLPRAAP</sequence>
<dbReference type="SMART" id="SM00387">
    <property type="entry name" value="HATPase_c"/>
    <property type="match status" value="1"/>
</dbReference>
<evidence type="ECO:0000313" key="8">
    <source>
        <dbReference type="Proteomes" id="UP000526408"/>
    </source>
</evidence>
<name>A0A7X6JYH4_9RHOB</name>
<keyword evidence="5" id="KW-0472">Membrane</keyword>
<organism evidence="7 8">
    <name type="scientific">Roseicyclus persicicus</name>
    <dbReference type="NCBI Taxonomy" id="2650661"/>
    <lineage>
        <taxon>Bacteria</taxon>
        <taxon>Pseudomonadati</taxon>
        <taxon>Pseudomonadota</taxon>
        <taxon>Alphaproteobacteria</taxon>
        <taxon>Rhodobacterales</taxon>
        <taxon>Roseobacteraceae</taxon>
        <taxon>Roseicyclus</taxon>
    </lineage>
</organism>
<evidence type="ECO:0000256" key="3">
    <source>
        <dbReference type="ARBA" id="ARBA00022553"/>
    </source>
</evidence>
<gene>
    <name evidence="7" type="ORF">HCU73_14610</name>
</gene>
<keyword evidence="5" id="KW-1133">Transmembrane helix</keyword>
<dbReference type="PANTHER" id="PTHR43065">
    <property type="entry name" value="SENSOR HISTIDINE KINASE"/>
    <property type="match status" value="1"/>
</dbReference>
<dbReference type="GO" id="GO:0000155">
    <property type="term" value="F:phosphorelay sensor kinase activity"/>
    <property type="evidence" value="ECO:0007669"/>
    <property type="project" value="InterPro"/>
</dbReference>
<accession>A0A7X6JYH4</accession>
<comment type="caution">
    <text evidence="7">The sequence shown here is derived from an EMBL/GenBank/DDBJ whole genome shotgun (WGS) entry which is preliminary data.</text>
</comment>
<evidence type="ECO:0000256" key="5">
    <source>
        <dbReference type="SAM" id="Phobius"/>
    </source>
</evidence>
<protein>
    <recommendedName>
        <fullName evidence="2">histidine kinase</fullName>
        <ecNumber evidence="2">2.7.13.3</ecNumber>
    </recommendedName>
</protein>
<keyword evidence="3" id="KW-0597">Phosphoprotein</keyword>
<dbReference type="Pfam" id="PF00512">
    <property type="entry name" value="HisKA"/>
    <property type="match status" value="1"/>
</dbReference>
<evidence type="ECO:0000256" key="4">
    <source>
        <dbReference type="SAM" id="MobiDB-lite"/>
    </source>
</evidence>
<dbReference type="PROSITE" id="PS50109">
    <property type="entry name" value="HIS_KIN"/>
    <property type="match status" value="1"/>
</dbReference>
<dbReference type="Gene3D" id="3.30.565.10">
    <property type="entry name" value="Histidine kinase-like ATPase, C-terminal domain"/>
    <property type="match status" value="1"/>
</dbReference>
<reference evidence="7 8" key="1">
    <citation type="submission" date="2020-04" db="EMBL/GenBank/DDBJ databases">
        <authorList>
            <person name="Yoon J."/>
        </authorList>
    </citation>
    <scope>NUCLEOTIDE SEQUENCE [LARGE SCALE GENOMIC DNA]</scope>
    <source>
        <strain evidence="7 8">KMU-115</strain>
    </source>
</reference>
<dbReference type="InterPro" id="IPR003661">
    <property type="entry name" value="HisK_dim/P_dom"/>
</dbReference>
<dbReference type="RefSeq" id="WP_168624205.1">
    <property type="nucleotide sequence ID" value="NZ_JAAZQQ010000005.1"/>
</dbReference>
<evidence type="ECO:0000256" key="1">
    <source>
        <dbReference type="ARBA" id="ARBA00000085"/>
    </source>
</evidence>
<dbReference type="InterPro" id="IPR036097">
    <property type="entry name" value="HisK_dim/P_sf"/>
</dbReference>
<comment type="catalytic activity">
    <reaction evidence="1">
        <text>ATP + protein L-histidine = ADP + protein N-phospho-L-histidine.</text>
        <dbReference type="EC" id="2.7.13.3"/>
    </reaction>
</comment>
<dbReference type="AlphaFoldDB" id="A0A7X6JYH4"/>
<evidence type="ECO:0000313" key="7">
    <source>
        <dbReference type="EMBL" id="NKX45825.1"/>
    </source>
</evidence>
<dbReference type="SUPFAM" id="SSF47384">
    <property type="entry name" value="Homodimeric domain of signal transducing histidine kinase"/>
    <property type="match status" value="1"/>
</dbReference>
<dbReference type="PANTHER" id="PTHR43065:SF49">
    <property type="entry name" value="HISTIDINE KINASE"/>
    <property type="match status" value="1"/>
</dbReference>
<dbReference type="InterPro" id="IPR004358">
    <property type="entry name" value="Sig_transdc_His_kin-like_C"/>
</dbReference>
<keyword evidence="5" id="KW-0812">Transmembrane</keyword>
<feature type="transmembrane region" description="Helical" evidence="5">
    <location>
        <begin position="82"/>
        <end position="100"/>
    </location>
</feature>
<feature type="transmembrane region" description="Helical" evidence="5">
    <location>
        <begin position="192"/>
        <end position="213"/>
    </location>
</feature>
<dbReference type="Gene3D" id="1.10.287.130">
    <property type="match status" value="1"/>
</dbReference>